<dbReference type="GO" id="GO:0004803">
    <property type="term" value="F:transposase activity"/>
    <property type="evidence" value="ECO:0007669"/>
    <property type="project" value="InterPro"/>
</dbReference>
<feature type="domain" description="Transposase IS200-like" evidence="1">
    <location>
        <begin position="2"/>
        <end position="98"/>
    </location>
</feature>
<accession>A0A0F9WSL3</accession>
<evidence type="ECO:0000313" key="2">
    <source>
        <dbReference type="EMBL" id="KKN81788.1"/>
    </source>
</evidence>
<dbReference type="GO" id="GO:0003677">
    <property type="term" value="F:DNA binding"/>
    <property type="evidence" value="ECO:0007669"/>
    <property type="project" value="InterPro"/>
</dbReference>
<dbReference type="InterPro" id="IPR036515">
    <property type="entry name" value="Transposase_17_sf"/>
</dbReference>
<organism evidence="2">
    <name type="scientific">marine sediment metagenome</name>
    <dbReference type="NCBI Taxonomy" id="412755"/>
    <lineage>
        <taxon>unclassified sequences</taxon>
        <taxon>metagenomes</taxon>
        <taxon>ecological metagenomes</taxon>
    </lineage>
</organism>
<evidence type="ECO:0000259" key="1">
    <source>
        <dbReference type="SMART" id="SM01321"/>
    </source>
</evidence>
<dbReference type="SMART" id="SM01321">
    <property type="entry name" value="Y1_Tnp"/>
    <property type="match status" value="1"/>
</dbReference>
<dbReference type="EMBL" id="LAZR01000210">
    <property type="protein sequence ID" value="KKN81788.1"/>
    <property type="molecule type" value="Genomic_DNA"/>
</dbReference>
<dbReference type="GO" id="GO:0006313">
    <property type="term" value="P:DNA transposition"/>
    <property type="evidence" value="ECO:0007669"/>
    <property type="project" value="InterPro"/>
</dbReference>
<dbReference type="PANTHER" id="PTHR33360:SF2">
    <property type="entry name" value="TRANSPOSASE FOR INSERTION SEQUENCE ELEMENT IS200"/>
    <property type="match status" value="1"/>
</dbReference>
<proteinExistence type="predicted"/>
<dbReference type="Pfam" id="PF01797">
    <property type="entry name" value="Y1_Tnp"/>
    <property type="match status" value="1"/>
</dbReference>
<gene>
    <name evidence="2" type="ORF">LCGC14_0315530</name>
</gene>
<reference evidence="2" key="1">
    <citation type="journal article" date="2015" name="Nature">
        <title>Complex archaea that bridge the gap between prokaryotes and eukaryotes.</title>
        <authorList>
            <person name="Spang A."/>
            <person name="Saw J.H."/>
            <person name="Jorgensen S.L."/>
            <person name="Zaremba-Niedzwiedzka K."/>
            <person name="Martijn J."/>
            <person name="Lind A.E."/>
            <person name="van Eijk R."/>
            <person name="Schleper C."/>
            <person name="Guy L."/>
            <person name="Ettema T.J."/>
        </authorList>
    </citation>
    <scope>NUCLEOTIDE SEQUENCE</scope>
</reference>
<dbReference type="AlphaFoldDB" id="A0A0F9WSL3"/>
<dbReference type="Gene3D" id="3.30.70.1290">
    <property type="entry name" value="Transposase IS200-like"/>
    <property type="match status" value="1"/>
</dbReference>
<dbReference type="SUPFAM" id="SSF143422">
    <property type="entry name" value="Transposase IS200-like"/>
    <property type="match status" value="1"/>
</dbReference>
<dbReference type="PANTHER" id="PTHR33360">
    <property type="entry name" value="TRANSPOSASE FOR INSERTION SEQUENCE ELEMENT IS200"/>
    <property type="match status" value="1"/>
</dbReference>
<dbReference type="InterPro" id="IPR002686">
    <property type="entry name" value="Transposase_17"/>
</dbReference>
<name>A0A0F9WSL3_9ZZZZ</name>
<comment type="caution">
    <text evidence="2">The sequence shown here is derived from an EMBL/GenBank/DDBJ whole genome shotgun (WGS) entry which is preliminary data.</text>
</comment>
<sequence length="129" mass="14974">MITPEIREELRAYLGGTLRDMDCPSLVIGAVADHVHILFVLSRKRSLAEVVEEIKKTSSKWIKGKGEALGKFYWQRGYGAFSVSQSKMDDTKAYIASQEEHHRGMSFQDEFRAFLVRHEVDFDERYVWD</sequence>
<protein>
    <recommendedName>
        <fullName evidence="1">Transposase IS200-like domain-containing protein</fullName>
    </recommendedName>
</protein>